<gene>
    <name evidence="2" type="ORF">RRG08_040726</name>
</gene>
<evidence type="ECO:0000313" key="3">
    <source>
        <dbReference type="Proteomes" id="UP001283361"/>
    </source>
</evidence>
<sequence length="118" mass="12506">MYAVSALVRCHWAGIIDEPAGPDSTSPGVQHFLLMSSTFGKRNRFLSGFSFPPLSSMGGSLRGRPSIGNLCGVVRSASCLSPESVMSGTIDEVAGWRPIHTSQQSGSRAEARLKPPDT</sequence>
<proteinExistence type="predicted"/>
<feature type="compositionally biased region" description="Basic and acidic residues" evidence="1">
    <location>
        <begin position="109"/>
        <end position="118"/>
    </location>
</feature>
<evidence type="ECO:0000256" key="1">
    <source>
        <dbReference type="SAM" id="MobiDB-lite"/>
    </source>
</evidence>
<evidence type="ECO:0000313" key="2">
    <source>
        <dbReference type="EMBL" id="KAK3804217.1"/>
    </source>
</evidence>
<dbReference type="Proteomes" id="UP001283361">
    <property type="component" value="Unassembled WGS sequence"/>
</dbReference>
<protein>
    <submittedName>
        <fullName evidence="2">Uncharacterized protein</fullName>
    </submittedName>
</protein>
<dbReference type="AlphaFoldDB" id="A0AAE1BDM8"/>
<organism evidence="2 3">
    <name type="scientific">Elysia crispata</name>
    <name type="common">lettuce slug</name>
    <dbReference type="NCBI Taxonomy" id="231223"/>
    <lineage>
        <taxon>Eukaryota</taxon>
        <taxon>Metazoa</taxon>
        <taxon>Spiralia</taxon>
        <taxon>Lophotrochozoa</taxon>
        <taxon>Mollusca</taxon>
        <taxon>Gastropoda</taxon>
        <taxon>Heterobranchia</taxon>
        <taxon>Euthyneura</taxon>
        <taxon>Panpulmonata</taxon>
        <taxon>Sacoglossa</taxon>
        <taxon>Placobranchoidea</taxon>
        <taxon>Plakobranchidae</taxon>
        <taxon>Elysia</taxon>
    </lineage>
</organism>
<reference evidence="2" key="1">
    <citation type="journal article" date="2023" name="G3 (Bethesda)">
        <title>A reference genome for the long-term kleptoplast-retaining sea slug Elysia crispata morphotype clarki.</title>
        <authorList>
            <person name="Eastman K.E."/>
            <person name="Pendleton A.L."/>
            <person name="Shaikh M.A."/>
            <person name="Suttiyut T."/>
            <person name="Ogas R."/>
            <person name="Tomko P."/>
            <person name="Gavelis G."/>
            <person name="Widhalm J.R."/>
            <person name="Wisecaver J.H."/>
        </authorList>
    </citation>
    <scope>NUCLEOTIDE SEQUENCE</scope>
    <source>
        <strain evidence="2">ECLA1</strain>
    </source>
</reference>
<comment type="caution">
    <text evidence="2">The sequence shown here is derived from an EMBL/GenBank/DDBJ whole genome shotgun (WGS) entry which is preliminary data.</text>
</comment>
<dbReference type="EMBL" id="JAWDGP010000029">
    <property type="protein sequence ID" value="KAK3804217.1"/>
    <property type="molecule type" value="Genomic_DNA"/>
</dbReference>
<accession>A0AAE1BDM8</accession>
<keyword evidence="3" id="KW-1185">Reference proteome</keyword>
<feature type="region of interest" description="Disordered" evidence="1">
    <location>
        <begin position="96"/>
        <end position="118"/>
    </location>
</feature>
<name>A0AAE1BDM8_9GAST</name>